<evidence type="ECO:0000256" key="1">
    <source>
        <dbReference type="SAM" id="MobiDB-lite"/>
    </source>
</evidence>
<accession>A0A8S1B4M1</accession>
<protein>
    <submittedName>
        <fullName evidence="2">Uncharacterized protein</fullName>
    </submittedName>
</protein>
<dbReference type="Proteomes" id="UP000494106">
    <property type="component" value="Unassembled WGS sequence"/>
</dbReference>
<keyword evidence="3" id="KW-1185">Reference proteome</keyword>
<dbReference type="AlphaFoldDB" id="A0A8S1B4M1"/>
<feature type="region of interest" description="Disordered" evidence="1">
    <location>
        <begin position="1"/>
        <end position="81"/>
    </location>
</feature>
<organism evidence="2 3">
    <name type="scientific">Arctia plantaginis</name>
    <name type="common">Wood tiger moth</name>
    <name type="synonym">Phalaena plantaginis</name>
    <dbReference type="NCBI Taxonomy" id="874455"/>
    <lineage>
        <taxon>Eukaryota</taxon>
        <taxon>Metazoa</taxon>
        <taxon>Ecdysozoa</taxon>
        <taxon>Arthropoda</taxon>
        <taxon>Hexapoda</taxon>
        <taxon>Insecta</taxon>
        <taxon>Pterygota</taxon>
        <taxon>Neoptera</taxon>
        <taxon>Endopterygota</taxon>
        <taxon>Lepidoptera</taxon>
        <taxon>Glossata</taxon>
        <taxon>Ditrysia</taxon>
        <taxon>Noctuoidea</taxon>
        <taxon>Erebidae</taxon>
        <taxon>Arctiinae</taxon>
        <taxon>Arctia</taxon>
    </lineage>
</organism>
<dbReference type="EMBL" id="CADEBC010000591">
    <property type="protein sequence ID" value="CAB3257531.1"/>
    <property type="molecule type" value="Genomic_DNA"/>
</dbReference>
<evidence type="ECO:0000313" key="3">
    <source>
        <dbReference type="Proteomes" id="UP000494106"/>
    </source>
</evidence>
<comment type="caution">
    <text evidence="2">The sequence shown here is derived from an EMBL/GenBank/DDBJ whole genome shotgun (WGS) entry which is preliminary data.</text>
</comment>
<dbReference type="OrthoDB" id="413361at2759"/>
<feature type="compositionally biased region" description="Basic and acidic residues" evidence="1">
    <location>
        <begin position="26"/>
        <end position="37"/>
    </location>
</feature>
<gene>
    <name evidence="2" type="ORF">APLA_LOCUS16048</name>
</gene>
<evidence type="ECO:0000313" key="2">
    <source>
        <dbReference type="EMBL" id="CAB3257531.1"/>
    </source>
</evidence>
<feature type="compositionally biased region" description="Polar residues" evidence="1">
    <location>
        <begin position="38"/>
        <end position="63"/>
    </location>
</feature>
<reference evidence="2 3" key="1">
    <citation type="submission" date="2020-04" db="EMBL/GenBank/DDBJ databases">
        <authorList>
            <person name="Wallbank WR R."/>
            <person name="Pardo Diaz C."/>
            <person name="Kozak K."/>
            <person name="Martin S."/>
            <person name="Jiggins C."/>
            <person name="Moest M."/>
            <person name="Warren A I."/>
            <person name="Byers J.R.P. K."/>
            <person name="Montejo-Kovacevich G."/>
            <person name="Yen C E."/>
        </authorList>
    </citation>
    <scope>NUCLEOTIDE SEQUENCE [LARGE SCALE GENOMIC DNA]</scope>
</reference>
<sequence length="152" mass="16839">MLVECKSSAEEGCTNDSENTDSETSDSERLDTQKENLDSTYVEGTTLGSTTSDEDFSNATSDPDITLEVPGTSDTQSKRVRRKPDRFGYNNICITQCVDDKEITLEEALNGPEIEYPLFVSRGQAALSRLVLRVYVLSSHRESVRLKSCDIA</sequence>
<name>A0A8S1B4M1_ARCPL</name>
<proteinExistence type="predicted"/>